<dbReference type="Gene3D" id="3.40.50.2000">
    <property type="entry name" value="Glycogen Phosphorylase B"/>
    <property type="match status" value="2"/>
</dbReference>
<dbReference type="RefSeq" id="WP_246196446.1">
    <property type="nucleotide sequence ID" value="NZ_CP042997.1"/>
</dbReference>
<name>A0A5B9VZ08_9BACT</name>
<dbReference type="PANTHER" id="PTHR48050:SF13">
    <property type="entry name" value="STEROL 3-BETA-GLUCOSYLTRANSFERASE UGT80A2"/>
    <property type="match status" value="1"/>
</dbReference>
<dbReference type="Pfam" id="PF06722">
    <property type="entry name" value="EryCIII-like_C"/>
    <property type="match status" value="1"/>
</dbReference>
<dbReference type="InterPro" id="IPR010610">
    <property type="entry name" value="EryCIII-like_C"/>
</dbReference>
<organism evidence="3 4">
    <name type="scientific">Aquisphaera giovannonii</name>
    <dbReference type="NCBI Taxonomy" id="406548"/>
    <lineage>
        <taxon>Bacteria</taxon>
        <taxon>Pseudomonadati</taxon>
        <taxon>Planctomycetota</taxon>
        <taxon>Planctomycetia</taxon>
        <taxon>Isosphaerales</taxon>
        <taxon>Isosphaeraceae</taxon>
        <taxon>Aquisphaera</taxon>
    </lineage>
</organism>
<evidence type="ECO:0000259" key="2">
    <source>
        <dbReference type="Pfam" id="PF06722"/>
    </source>
</evidence>
<protein>
    <submittedName>
        <fullName evidence="3">4'-demethylrebeccamycin synthase</fullName>
        <ecNumber evidence="3">4.3.3.5</ecNumber>
    </submittedName>
</protein>
<sequence length="356" mass="38194">MLRDSFEDLRAAVWGADLLVTHTMTFAGPIVAACEGIPWASAVLAPASLMSRFDPPVLSQAPWMSRLRPLGPRFHGPVLRHGMALAGRWVPEVDQLRADLGLPPGDNPLGDGQHAPGCVLALFSGVLGVPQADWPPQAVQTGFPFLDAPQPETDPDLERFLDAGDPPVVFTLGSSAVHDAGRFYAESLDAARRVGRRAVLIVGPDPRNRLRGRLPSWAFEAGYADHGSLFPRAWAVVHHGGVGTTAQGLRAGKPMLVVPYTFDQFDNADRVVRLGLAASISSRRYNASRSARGLGRLAEPGCQERAARIGRAVRAEDGVETACRRLDALIASRGAGAPARSANPRWRTWARPGGRD</sequence>
<dbReference type="AlphaFoldDB" id="A0A5B9VZ08"/>
<dbReference type="InterPro" id="IPR002213">
    <property type="entry name" value="UDP_glucos_trans"/>
</dbReference>
<dbReference type="InterPro" id="IPR050426">
    <property type="entry name" value="Glycosyltransferase_28"/>
</dbReference>
<dbReference type="KEGG" id="agv:OJF2_16980"/>
<dbReference type="GO" id="GO:0008194">
    <property type="term" value="F:UDP-glycosyltransferase activity"/>
    <property type="evidence" value="ECO:0007669"/>
    <property type="project" value="InterPro"/>
</dbReference>
<keyword evidence="4" id="KW-1185">Reference proteome</keyword>
<dbReference type="CDD" id="cd03784">
    <property type="entry name" value="GT1_Gtf-like"/>
    <property type="match status" value="1"/>
</dbReference>
<dbReference type="SUPFAM" id="SSF53756">
    <property type="entry name" value="UDP-Glycosyltransferase/glycogen phosphorylase"/>
    <property type="match status" value="1"/>
</dbReference>
<reference evidence="3 4" key="1">
    <citation type="submission" date="2019-08" db="EMBL/GenBank/DDBJ databases">
        <title>Deep-cultivation of Planctomycetes and their phenomic and genomic characterization uncovers novel biology.</title>
        <authorList>
            <person name="Wiegand S."/>
            <person name="Jogler M."/>
            <person name="Boedeker C."/>
            <person name="Pinto D."/>
            <person name="Vollmers J."/>
            <person name="Rivas-Marin E."/>
            <person name="Kohn T."/>
            <person name="Peeters S.H."/>
            <person name="Heuer A."/>
            <person name="Rast P."/>
            <person name="Oberbeckmann S."/>
            <person name="Bunk B."/>
            <person name="Jeske O."/>
            <person name="Meyerdierks A."/>
            <person name="Storesund J.E."/>
            <person name="Kallscheuer N."/>
            <person name="Luecker S."/>
            <person name="Lage O.M."/>
            <person name="Pohl T."/>
            <person name="Merkel B.J."/>
            <person name="Hornburger P."/>
            <person name="Mueller R.-W."/>
            <person name="Bruemmer F."/>
            <person name="Labrenz M."/>
            <person name="Spormann A.M."/>
            <person name="Op den Camp H."/>
            <person name="Overmann J."/>
            <person name="Amann R."/>
            <person name="Jetten M.S.M."/>
            <person name="Mascher T."/>
            <person name="Medema M.H."/>
            <person name="Devos D.P."/>
            <person name="Kaster A.-K."/>
            <person name="Ovreas L."/>
            <person name="Rohde M."/>
            <person name="Galperin M.Y."/>
            <person name="Jogler C."/>
        </authorList>
    </citation>
    <scope>NUCLEOTIDE SEQUENCE [LARGE SCALE GENOMIC DNA]</scope>
    <source>
        <strain evidence="3 4">OJF2</strain>
    </source>
</reference>
<dbReference type="PANTHER" id="PTHR48050">
    <property type="entry name" value="STEROL 3-BETA-GLUCOSYLTRANSFERASE"/>
    <property type="match status" value="1"/>
</dbReference>
<dbReference type="GO" id="GO:0016758">
    <property type="term" value="F:hexosyltransferase activity"/>
    <property type="evidence" value="ECO:0007669"/>
    <property type="project" value="UniProtKB-ARBA"/>
</dbReference>
<proteinExistence type="predicted"/>
<feature type="domain" description="Erythromycin biosynthesis protein CIII-like C-terminal" evidence="2">
    <location>
        <begin position="212"/>
        <end position="301"/>
    </location>
</feature>
<accession>A0A5B9VZ08</accession>
<feature type="region of interest" description="Disordered" evidence="1">
    <location>
        <begin position="337"/>
        <end position="356"/>
    </location>
</feature>
<dbReference type="GO" id="GO:0016829">
    <property type="term" value="F:lyase activity"/>
    <property type="evidence" value="ECO:0007669"/>
    <property type="project" value="UniProtKB-KW"/>
</dbReference>
<dbReference type="Proteomes" id="UP000324233">
    <property type="component" value="Chromosome"/>
</dbReference>
<dbReference type="EC" id="4.3.3.5" evidence="3"/>
<dbReference type="EMBL" id="CP042997">
    <property type="protein sequence ID" value="QEH33201.1"/>
    <property type="molecule type" value="Genomic_DNA"/>
</dbReference>
<evidence type="ECO:0000313" key="3">
    <source>
        <dbReference type="EMBL" id="QEH33201.1"/>
    </source>
</evidence>
<keyword evidence="3" id="KW-0456">Lyase</keyword>
<gene>
    <name evidence="3" type="primary">rebG_1</name>
    <name evidence="3" type="ORF">OJF2_16980</name>
</gene>
<dbReference type="PROSITE" id="PS51257">
    <property type="entry name" value="PROKAR_LIPOPROTEIN"/>
    <property type="match status" value="1"/>
</dbReference>
<evidence type="ECO:0000313" key="4">
    <source>
        <dbReference type="Proteomes" id="UP000324233"/>
    </source>
</evidence>
<evidence type="ECO:0000256" key="1">
    <source>
        <dbReference type="SAM" id="MobiDB-lite"/>
    </source>
</evidence>
<dbReference type="GO" id="GO:0017000">
    <property type="term" value="P:antibiotic biosynthetic process"/>
    <property type="evidence" value="ECO:0007669"/>
    <property type="project" value="UniProtKB-ARBA"/>
</dbReference>